<evidence type="ECO:0000256" key="1">
    <source>
        <dbReference type="SAM" id="Phobius"/>
    </source>
</evidence>
<feature type="transmembrane region" description="Helical" evidence="1">
    <location>
        <begin position="12"/>
        <end position="34"/>
    </location>
</feature>
<dbReference type="InterPro" id="IPR045584">
    <property type="entry name" value="Pilin-like"/>
</dbReference>
<dbReference type="NCBIfam" id="TIGR02532">
    <property type="entry name" value="IV_pilin_GFxxxE"/>
    <property type="match status" value="1"/>
</dbReference>
<gene>
    <name evidence="2" type="ORF">ACFSSA_10985</name>
</gene>
<keyword evidence="1" id="KW-0812">Transmembrane</keyword>
<dbReference type="Gene3D" id="3.30.700.10">
    <property type="entry name" value="Glycoprotein, Type 4 Pilin"/>
    <property type="match status" value="1"/>
</dbReference>
<keyword evidence="1" id="KW-0472">Membrane</keyword>
<protein>
    <submittedName>
        <fullName evidence="2">Type II secretion system protein J</fullName>
    </submittedName>
</protein>
<organism evidence="2 3">
    <name type="scientific">Luteolibacter algae</name>
    <dbReference type="NCBI Taxonomy" id="454151"/>
    <lineage>
        <taxon>Bacteria</taxon>
        <taxon>Pseudomonadati</taxon>
        <taxon>Verrucomicrobiota</taxon>
        <taxon>Verrucomicrobiia</taxon>
        <taxon>Verrucomicrobiales</taxon>
        <taxon>Verrucomicrobiaceae</taxon>
        <taxon>Luteolibacter</taxon>
    </lineage>
</organism>
<dbReference type="Proteomes" id="UP001597375">
    <property type="component" value="Unassembled WGS sequence"/>
</dbReference>
<dbReference type="EMBL" id="JBHUIT010000022">
    <property type="protein sequence ID" value="MFD2257201.1"/>
    <property type="molecule type" value="Genomic_DNA"/>
</dbReference>
<evidence type="ECO:0000313" key="3">
    <source>
        <dbReference type="Proteomes" id="UP001597375"/>
    </source>
</evidence>
<proteinExistence type="predicted"/>
<dbReference type="RefSeq" id="WP_386820488.1">
    <property type="nucleotide sequence ID" value="NZ_JBHUIT010000022.1"/>
</dbReference>
<sequence>MKTQYTRRNPGFTLIELLVAMAITTIIVTILVSITSLSLDTWNRNRSEIRAARQGKAMLDTMASDFESMVSRNGNNFEWLYAESAPSTDGPKKVASPNSVNLFFLTAASDRYEGQIGTNTDAGGDISGVSYELAYKDPIDGAADDDYKTFVLYRKLIDPDDTFTDLLGETSLQTAFEAAGGAADDEENFICENVFQFTITFHVDVTIASGNTQQTISVAVPVGQSDSQTDEFSITGSGIETTYSITNPSVSADQLRTGRVSAVEISLTVLTDFGMQQMRRRSISDDDIDDFIAQNSYQYSKLIPVPGS</sequence>
<keyword evidence="1" id="KW-1133">Transmembrane helix</keyword>
<accession>A0ABW5D8U5</accession>
<comment type="caution">
    <text evidence="2">The sequence shown here is derived from an EMBL/GenBank/DDBJ whole genome shotgun (WGS) entry which is preliminary data.</text>
</comment>
<reference evidence="3" key="1">
    <citation type="journal article" date="2019" name="Int. J. Syst. Evol. Microbiol.">
        <title>The Global Catalogue of Microorganisms (GCM) 10K type strain sequencing project: providing services to taxonomists for standard genome sequencing and annotation.</title>
        <authorList>
            <consortium name="The Broad Institute Genomics Platform"/>
            <consortium name="The Broad Institute Genome Sequencing Center for Infectious Disease"/>
            <person name="Wu L."/>
            <person name="Ma J."/>
        </authorList>
    </citation>
    <scope>NUCLEOTIDE SEQUENCE [LARGE SCALE GENOMIC DNA]</scope>
    <source>
        <strain evidence="3">CGMCC 4.7106</strain>
    </source>
</reference>
<dbReference type="Pfam" id="PF07963">
    <property type="entry name" value="N_methyl"/>
    <property type="match status" value="1"/>
</dbReference>
<name>A0ABW5D8U5_9BACT</name>
<keyword evidence="3" id="KW-1185">Reference proteome</keyword>
<dbReference type="InterPro" id="IPR012902">
    <property type="entry name" value="N_methyl_site"/>
</dbReference>
<evidence type="ECO:0000313" key="2">
    <source>
        <dbReference type="EMBL" id="MFD2257201.1"/>
    </source>
</evidence>
<dbReference type="SUPFAM" id="SSF54523">
    <property type="entry name" value="Pili subunits"/>
    <property type="match status" value="1"/>
</dbReference>